<dbReference type="Proteomes" id="UP000323300">
    <property type="component" value="Unassembled WGS sequence"/>
</dbReference>
<dbReference type="EMBL" id="FOSL01000051">
    <property type="protein sequence ID" value="SFL18932.1"/>
    <property type="molecule type" value="Genomic_DNA"/>
</dbReference>
<sequence>MAERGITVDHTTIQRWTVRFAPLLLERFNRRKRSVTGKWHVDETYSAPRPGWSGVHMFGMH</sequence>
<proteinExistence type="predicted"/>
<accession>A0A1I4FLY3</accession>
<dbReference type="AlphaFoldDB" id="A0A1I4FLY3"/>
<reference evidence="1 2" key="1">
    <citation type="submission" date="2016-10" db="EMBL/GenBank/DDBJ databases">
        <authorList>
            <person name="Varghese N."/>
            <person name="Submissions S."/>
        </authorList>
    </citation>
    <scope>NUCLEOTIDE SEQUENCE [LARGE SCALE GENOMIC DNA]</scope>
    <source>
        <strain evidence="1 2">DSM 21822</strain>
    </source>
</reference>
<dbReference type="InterPro" id="IPR052183">
    <property type="entry name" value="IS_Transposase"/>
</dbReference>
<gene>
    <name evidence="1" type="ORF">SAMN04488498_15116</name>
</gene>
<evidence type="ECO:0000313" key="1">
    <source>
        <dbReference type="EMBL" id="SFL18932.1"/>
    </source>
</evidence>
<organism evidence="1 2">
    <name type="scientific">Neomesorhizobium albiziae</name>
    <dbReference type="NCBI Taxonomy" id="335020"/>
    <lineage>
        <taxon>Bacteria</taxon>
        <taxon>Pseudomonadati</taxon>
        <taxon>Pseudomonadota</taxon>
        <taxon>Alphaproteobacteria</taxon>
        <taxon>Hyphomicrobiales</taxon>
        <taxon>Phyllobacteriaceae</taxon>
        <taxon>Neomesorhizobium</taxon>
    </lineage>
</organism>
<keyword evidence="2" id="KW-1185">Reference proteome</keyword>
<protein>
    <recommendedName>
        <fullName evidence="3">DDE domain-containing protein</fullName>
    </recommendedName>
</protein>
<evidence type="ECO:0000313" key="2">
    <source>
        <dbReference type="Proteomes" id="UP000323300"/>
    </source>
</evidence>
<dbReference type="PANTHER" id="PTHR35528">
    <property type="entry name" value="BLL1675 PROTEIN"/>
    <property type="match status" value="1"/>
</dbReference>
<dbReference type="PANTHER" id="PTHR35528:SF3">
    <property type="entry name" value="BLL1675 PROTEIN"/>
    <property type="match status" value="1"/>
</dbReference>
<evidence type="ECO:0008006" key="3">
    <source>
        <dbReference type="Google" id="ProtNLM"/>
    </source>
</evidence>
<name>A0A1I4FLY3_9HYPH</name>